<evidence type="ECO:0000313" key="2">
    <source>
        <dbReference type="Proteomes" id="UP000276133"/>
    </source>
</evidence>
<keyword evidence="2" id="KW-1185">Reference proteome</keyword>
<accession>A0A3M7R8A5</accession>
<organism evidence="1 2">
    <name type="scientific">Brachionus plicatilis</name>
    <name type="common">Marine rotifer</name>
    <name type="synonym">Brachionus muelleri</name>
    <dbReference type="NCBI Taxonomy" id="10195"/>
    <lineage>
        <taxon>Eukaryota</taxon>
        <taxon>Metazoa</taxon>
        <taxon>Spiralia</taxon>
        <taxon>Gnathifera</taxon>
        <taxon>Rotifera</taxon>
        <taxon>Eurotatoria</taxon>
        <taxon>Monogononta</taxon>
        <taxon>Pseudotrocha</taxon>
        <taxon>Ploima</taxon>
        <taxon>Brachionidae</taxon>
        <taxon>Brachionus</taxon>
    </lineage>
</organism>
<gene>
    <name evidence="1" type="ORF">BpHYR1_023885</name>
</gene>
<comment type="caution">
    <text evidence="1">The sequence shown here is derived from an EMBL/GenBank/DDBJ whole genome shotgun (WGS) entry which is preliminary data.</text>
</comment>
<sequence length="71" mass="8036">MKTFDVGSETERKAIITPDIYTEYRIETTGTLLGVDYHGGNFTMTSSRKTEKLNKIIKISIDGLFLDGQYL</sequence>
<dbReference type="AlphaFoldDB" id="A0A3M7R8A5"/>
<protein>
    <submittedName>
        <fullName evidence="1">Uncharacterized protein</fullName>
    </submittedName>
</protein>
<dbReference type="EMBL" id="REGN01004002">
    <property type="protein sequence ID" value="RNA19651.1"/>
    <property type="molecule type" value="Genomic_DNA"/>
</dbReference>
<evidence type="ECO:0000313" key="1">
    <source>
        <dbReference type="EMBL" id="RNA19651.1"/>
    </source>
</evidence>
<proteinExistence type="predicted"/>
<dbReference type="Proteomes" id="UP000276133">
    <property type="component" value="Unassembled WGS sequence"/>
</dbReference>
<name>A0A3M7R8A5_BRAPC</name>
<reference evidence="1 2" key="1">
    <citation type="journal article" date="2018" name="Sci. Rep.">
        <title>Genomic signatures of local adaptation to the degree of environmental predictability in rotifers.</title>
        <authorList>
            <person name="Franch-Gras L."/>
            <person name="Hahn C."/>
            <person name="Garcia-Roger E.M."/>
            <person name="Carmona M.J."/>
            <person name="Serra M."/>
            <person name="Gomez A."/>
        </authorList>
    </citation>
    <scope>NUCLEOTIDE SEQUENCE [LARGE SCALE GENOMIC DNA]</scope>
    <source>
        <strain evidence="1">HYR1</strain>
    </source>
</reference>